<dbReference type="Proteomes" id="UP000326582">
    <property type="component" value="Chromosome 1"/>
</dbReference>
<keyword evidence="2" id="KW-1185">Reference proteome</keyword>
<protein>
    <submittedName>
        <fullName evidence="1">Uncharacterized protein</fullName>
    </submittedName>
</protein>
<evidence type="ECO:0000313" key="1">
    <source>
        <dbReference type="EMBL" id="QFZ25539.1"/>
    </source>
</evidence>
<organism evidence="1 2">
    <name type="scientific">Clavispora lusitaniae</name>
    <name type="common">Candida lusitaniae</name>
    <dbReference type="NCBI Taxonomy" id="36911"/>
    <lineage>
        <taxon>Eukaryota</taxon>
        <taxon>Fungi</taxon>
        <taxon>Dikarya</taxon>
        <taxon>Ascomycota</taxon>
        <taxon>Saccharomycotina</taxon>
        <taxon>Pichiomycetes</taxon>
        <taxon>Metschnikowiaceae</taxon>
        <taxon>Clavispora</taxon>
    </lineage>
</organism>
<sequence length="138" mass="15122">MHSHPDGPTSQLAQMRRVTKGRRMHETAQSSGKVLKTFWHGKRYIAICLGSSISDQNRDFAKKDRWPKMQSRLLSCRSGMPRAEGASPSTSGAFATKTSGHTWARIKAQMGRLCRAAGPPICRGGLPNGCGNVPQWVC</sequence>
<name>A0ACD0WE60_CLALS</name>
<gene>
    <name evidence="1" type="ORF">EJF14_10636</name>
</gene>
<reference evidence="2" key="1">
    <citation type="journal article" date="2019" name="MBio">
        <title>Comparative genomics for the elucidation of multidrug resistance (MDR) in Candida lusitaniae.</title>
        <authorList>
            <person name="Kannan A."/>
            <person name="Asner S.A."/>
            <person name="Trachsel E."/>
            <person name="Kelly S."/>
            <person name="Parker J."/>
            <person name="Sanglard D."/>
        </authorList>
    </citation>
    <scope>NUCLEOTIDE SEQUENCE [LARGE SCALE GENOMIC DNA]</scope>
    <source>
        <strain evidence="2">P1</strain>
    </source>
</reference>
<proteinExistence type="predicted"/>
<dbReference type="EMBL" id="CP038484">
    <property type="protein sequence ID" value="QFZ25539.1"/>
    <property type="molecule type" value="Genomic_DNA"/>
</dbReference>
<accession>A0ACD0WE60</accession>
<evidence type="ECO:0000313" key="2">
    <source>
        <dbReference type="Proteomes" id="UP000326582"/>
    </source>
</evidence>